<keyword evidence="3" id="KW-1185">Reference proteome</keyword>
<protein>
    <submittedName>
        <fullName evidence="2">Macro domain-containing protein</fullName>
    </submittedName>
</protein>
<dbReference type="Pfam" id="PF01661">
    <property type="entry name" value="Macro"/>
    <property type="match status" value="1"/>
</dbReference>
<gene>
    <name evidence="2" type="ORF">IBJ83_07560</name>
</gene>
<comment type="caution">
    <text evidence="2">The sequence shown here is derived from an EMBL/GenBank/DDBJ whole genome shotgun (WGS) entry which is preliminary data.</text>
</comment>
<dbReference type="Gene3D" id="3.40.220.10">
    <property type="entry name" value="Leucine Aminopeptidase, subunit E, domain 1"/>
    <property type="match status" value="1"/>
</dbReference>
<dbReference type="InterPro" id="IPR043472">
    <property type="entry name" value="Macro_dom-like"/>
</dbReference>
<organism evidence="2 3">
    <name type="scientific">Parvimonas parva</name>
    <dbReference type="NCBI Taxonomy" id="2769485"/>
    <lineage>
        <taxon>Bacteria</taxon>
        <taxon>Bacillati</taxon>
        <taxon>Bacillota</taxon>
        <taxon>Tissierellia</taxon>
        <taxon>Tissierellales</taxon>
        <taxon>Peptoniphilaceae</taxon>
        <taxon>Parvimonas</taxon>
    </lineage>
</organism>
<proteinExistence type="predicted"/>
<evidence type="ECO:0000259" key="1">
    <source>
        <dbReference type="Pfam" id="PF01661"/>
    </source>
</evidence>
<reference evidence="2 3" key="1">
    <citation type="submission" date="2020-09" db="EMBL/GenBank/DDBJ databases">
        <title>Parvimonas S3374 sp. nov.</title>
        <authorList>
            <person name="Buhl M."/>
        </authorList>
    </citation>
    <scope>NUCLEOTIDE SEQUENCE [LARGE SCALE GENOMIC DNA]</scope>
    <source>
        <strain evidence="2 3">S3374</strain>
    </source>
</reference>
<accession>A0ABS1CC59</accession>
<name>A0ABS1CC59_9FIRM</name>
<dbReference type="Proteomes" id="UP000823123">
    <property type="component" value="Unassembled WGS sequence"/>
</dbReference>
<dbReference type="EMBL" id="JACVDA010000026">
    <property type="protein sequence ID" value="MBK1469142.1"/>
    <property type="molecule type" value="Genomic_DNA"/>
</dbReference>
<dbReference type="RefSeq" id="WP_201275976.1">
    <property type="nucleotide sequence ID" value="NZ_JACVDA010000026.1"/>
</dbReference>
<evidence type="ECO:0000313" key="3">
    <source>
        <dbReference type="Proteomes" id="UP000823123"/>
    </source>
</evidence>
<dbReference type="SUPFAM" id="SSF52949">
    <property type="entry name" value="Macro domain-like"/>
    <property type="match status" value="1"/>
</dbReference>
<evidence type="ECO:0000313" key="2">
    <source>
        <dbReference type="EMBL" id="MBK1469142.1"/>
    </source>
</evidence>
<dbReference type="InterPro" id="IPR002589">
    <property type="entry name" value="Macro_dom"/>
</dbReference>
<feature type="domain" description="Macro" evidence="1">
    <location>
        <begin position="34"/>
        <end position="109"/>
    </location>
</feature>
<sequence>MDIRVVSESIFDIESDCIVYFVDNAFSSEDTMELVSKAGDRLLDVFSKISSFATGEFKIVPAFNLKTTYVIISSIPQSIETEEDEKFLEEIFSNILSGIEKYEFNTIAVDVTRLLNSYSSKHSEVFKRFLRNVKKDIVVFMCK</sequence>